<evidence type="ECO:0000256" key="3">
    <source>
        <dbReference type="ARBA" id="ARBA00022989"/>
    </source>
</evidence>
<dbReference type="OrthoDB" id="8548353at2"/>
<protein>
    <recommendedName>
        <fullName evidence="6">Lipopolysaccharide assembly protein A domain-containing protein</fullName>
    </recommendedName>
</protein>
<dbReference type="InterPro" id="IPR010445">
    <property type="entry name" value="LapA_dom"/>
</dbReference>
<dbReference type="AlphaFoldDB" id="A0A1I0EBE7"/>
<dbReference type="Proteomes" id="UP000199345">
    <property type="component" value="Unassembled WGS sequence"/>
</dbReference>
<evidence type="ECO:0000256" key="1">
    <source>
        <dbReference type="ARBA" id="ARBA00022475"/>
    </source>
</evidence>
<gene>
    <name evidence="7" type="ORF">SAMN05216326_12613</name>
</gene>
<sequence>MHIINWLLRLIIFVGLVCFSVNNSENIMLNYYYDQSIELPLSVVILVAFSLGVFLTLLATLRKTNINK</sequence>
<proteinExistence type="predicted"/>
<reference evidence="8" key="1">
    <citation type="submission" date="2016-10" db="EMBL/GenBank/DDBJ databases">
        <authorList>
            <person name="Varghese N."/>
            <person name="Submissions S."/>
        </authorList>
    </citation>
    <scope>NUCLEOTIDE SEQUENCE [LARGE SCALE GENOMIC DNA]</scope>
    <source>
        <strain evidence="8">Nm71</strain>
    </source>
</reference>
<dbReference type="GO" id="GO:0005886">
    <property type="term" value="C:plasma membrane"/>
    <property type="evidence" value="ECO:0007669"/>
    <property type="project" value="InterPro"/>
</dbReference>
<evidence type="ECO:0000259" key="6">
    <source>
        <dbReference type="Pfam" id="PF06305"/>
    </source>
</evidence>
<evidence type="ECO:0000256" key="2">
    <source>
        <dbReference type="ARBA" id="ARBA00022692"/>
    </source>
</evidence>
<dbReference type="RefSeq" id="WP_090660054.1">
    <property type="nucleotide sequence ID" value="NZ_FOIA01000026.1"/>
</dbReference>
<evidence type="ECO:0000313" key="7">
    <source>
        <dbReference type="EMBL" id="SET42496.1"/>
    </source>
</evidence>
<keyword evidence="8" id="KW-1185">Reference proteome</keyword>
<feature type="transmembrane region" description="Helical" evidence="5">
    <location>
        <begin position="39"/>
        <end position="61"/>
    </location>
</feature>
<accession>A0A1I0EBE7</accession>
<keyword evidence="3 5" id="KW-1133">Transmembrane helix</keyword>
<feature type="domain" description="Lipopolysaccharide assembly protein A" evidence="6">
    <location>
        <begin position="22"/>
        <end position="61"/>
    </location>
</feature>
<organism evidence="7 8">
    <name type="scientific">Nitrosomonas marina</name>
    <dbReference type="NCBI Taxonomy" id="917"/>
    <lineage>
        <taxon>Bacteria</taxon>
        <taxon>Pseudomonadati</taxon>
        <taxon>Pseudomonadota</taxon>
        <taxon>Betaproteobacteria</taxon>
        <taxon>Nitrosomonadales</taxon>
        <taxon>Nitrosomonadaceae</taxon>
        <taxon>Nitrosomonas</taxon>
    </lineage>
</organism>
<dbReference type="Pfam" id="PF06305">
    <property type="entry name" value="LapA_dom"/>
    <property type="match status" value="1"/>
</dbReference>
<dbReference type="EMBL" id="FOIA01000026">
    <property type="protein sequence ID" value="SET42496.1"/>
    <property type="molecule type" value="Genomic_DNA"/>
</dbReference>
<keyword evidence="4 5" id="KW-0472">Membrane</keyword>
<keyword evidence="1" id="KW-1003">Cell membrane</keyword>
<keyword evidence="2 5" id="KW-0812">Transmembrane</keyword>
<evidence type="ECO:0000256" key="5">
    <source>
        <dbReference type="SAM" id="Phobius"/>
    </source>
</evidence>
<evidence type="ECO:0000313" key="8">
    <source>
        <dbReference type="Proteomes" id="UP000199345"/>
    </source>
</evidence>
<evidence type="ECO:0000256" key="4">
    <source>
        <dbReference type="ARBA" id="ARBA00023136"/>
    </source>
</evidence>
<name>A0A1I0EBE7_9PROT</name>